<evidence type="ECO:0000313" key="3">
    <source>
        <dbReference type="Proteomes" id="UP000239663"/>
    </source>
</evidence>
<feature type="transmembrane region" description="Helical" evidence="1">
    <location>
        <begin position="117"/>
        <end position="142"/>
    </location>
</feature>
<dbReference type="RefSeq" id="WP_104847845.1">
    <property type="nucleotide sequence ID" value="NZ_PKOZ01000001.1"/>
</dbReference>
<dbReference type="EMBL" id="PKOZ01000001">
    <property type="protein sequence ID" value="PQD96748.1"/>
    <property type="molecule type" value="Genomic_DNA"/>
</dbReference>
<feature type="transmembrane region" description="Helical" evidence="1">
    <location>
        <begin position="42"/>
        <end position="66"/>
    </location>
</feature>
<feature type="transmembrane region" description="Helical" evidence="1">
    <location>
        <begin position="148"/>
        <end position="171"/>
    </location>
</feature>
<feature type="transmembrane region" description="Helical" evidence="1">
    <location>
        <begin position="198"/>
        <end position="215"/>
    </location>
</feature>
<dbReference type="InterPro" id="IPR021315">
    <property type="entry name" value="Gap/Sap"/>
</dbReference>
<keyword evidence="1" id="KW-1133">Transmembrane helix</keyword>
<evidence type="ECO:0008006" key="4">
    <source>
        <dbReference type="Google" id="ProtNLM"/>
    </source>
</evidence>
<proteinExistence type="predicted"/>
<dbReference type="AlphaFoldDB" id="A0A2S7N3Z4"/>
<organism evidence="2 3">
    <name type="scientific">Pradoshia eiseniae</name>
    <dbReference type="NCBI Taxonomy" id="2064768"/>
    <lineage>
        <taxon>Bacteria</taxon>
        <taxon>Bacillati</taxon>
        <taxon>Bacillota</taxon>
        <taxon>Bacilli</taxon>
        <taxon>Bacillales</taxon>
        <taxon>Bacillaceae</taxon>
        <taxon>Pradoshia</taxon>
    </lineage>
</organism>
<gene>
    <name evidence="2" type="ORF">CYL18_02320</name>
</gene>
<feature type="transmembrane region" description="Helical" evidence="1">
    <location>
        <begin position="6"/>
        <end position="30"/>
    </location>
</feature>
<sequence>MGAELLLYLSGLALLDTLSPAIIGVTLYLLLTDSQNVTARLFAFVFTVFILYFSLGLSMMLGLTYIMDTFSSLFQNKLFSWIIFVIGMILFVASFFITTNKKSAIPIPRTHSIASMVMIGVLTFLIEAGTALPYFAAIGLFITNDMPMIQWLPLLAAYNMMMILPAIVLFLGNKLFKKWITPILVNLHNKLSSSSNSVLSWVMCIVGLILIVNTLDYL</sequence>
<keyword evidence="3" id="KW-1185">Reference proteome</keyword>
<keyword evidence="1" id="KW-0812">Transmembrane</keyword>
<reference evidence="2 3" key="1">
    <citation type="submission" date="2017-12" db="EMBL/GenBank/DDBJ databases">
        <title>Taxonomic description and draft genome of Pradoshia cofamensis Gen. nov., sp. nov., a thermotolerant bacillale isolated from anterior gut of earthworm Eisenia fetida.</title>
        <authorList>
            <person name="Saha T."/>
            <person name="Chakraborty R."/>
        </authorList>
    </citation>
    <scope>NUCLEOTIDE SEQUENCE [LARGE SCALE GENOMIC DNA]</scope>
    <source>
        <strain evidence="2 3">EAG3</strain>
    </source>
</reference>
<dbReference type="OrthoDB" id="2649540at2"/>
<protein>
    <recommendedName>
        <fullName evidence="4">GAP family protein</fullName>
    </recommendedName>
</protein>
<feature type="transmembrane region" description="Helical" evidence="1">
    <location>
        <begin position="78"/>
        <end position="97"/>
    </location>
</feature>
<comment type="caution">
    <text evidence="2">The sequence shown here is derived from an EMBL/GenBank/DDBJ whole genome shotgun (WGS) entry which is preliminary data.</text>
</comment>
<name>A0A2S7N3Z4_9BACI</name>
<dbReference type="Pfam" id="PF11139">
    <property type="entry name" value="SfLAP"/>
    <property type="match status" value="1"/>
</dbReference>
<evidence type="ECO:0000256" key="1">
    <source>
        <dbReference type="SAM" id="Phobius"/>
    </source>
</evidence>
<evidence type="ECO:0000313" key="2">
    <source>
        <dbReference type="EMBL" id="PQD96748.1"/>
    </source>
</evidence>
<dbReference type="Proteomes" id="UP000239663">
    <property type="component" value="Unassembled WGS sequence"/>
</dbReference>
<keyword evidence="1" id="KW-0472">Membrane</keyword>
<accession>A0A2S7N3Z4</accession>